<reference evidence="2" key="1">
    <citation type="submission" date="2018-04" db="EMBL/GenBank/DDBJ databases">
        <title>Whole genome sequencing of Hypsizygus marmoreus.</title>
        <authorList>
            <person name="Choi I.-G."/>
            <person name="Min B."/>
            <person name="Kim J.-G."/>
            <person name="Kim S."/>
            <person name="Oh Y.-L."/>
            <person name="Kong W.-S."/>
            <person name="Park H."/>
            <person name="Jeong J."/>
            <person name="Song E.-S."/>
        </authorList>
    </citation>
    <scope>NUCLEOTIDE SEQUENCE [LARGE SCALE GENOMIC DNA]</scope>
    <source>
        <strain evidence="2">51987-8</strain>
    </source>
</reference>
<evidence type="ECO:0000313" key="2">
    <source>
        <dbReference type="EMBL" id="RDB21622.1"/>
    </source>
</evidence>
<feature type="compositionally biased region" description="Basic and acidic residues" evidence="1">
    <location>
        <begin position="8"/>
        <end position="24"/>
    </location>
</feature>
<feature type="region of interest" description="Disordered" evidence="1">
    <location>
        <begin position="1"/>
        <end position="24"/>
    </location>
</feature>
<name>A0A369JJW0_HYPMA</name>
<proteinExistence type="predicted"/>
<dbReference type="Proteomes" id="UP000076154">
    <property type="component" value="Unassembled WGS sequence"/>
</dbReference>
<organism evidence="2 3">
    <name type="scientific">Hypsizygus marmoreus</name>
    <name type="common">White beech mushroom</name>
    <name type="synonym">Agaricus marmoreus</name>
    <dbReference type="NCBI Taxonomy" id="39966"/>
    <lineage>
        <taxon>Eukaryota</taxon>
        <taxon>Fungi</taxon>
        <taxon>Dikarya</taxon>
        <taxon>Basidiomycota</taxon>
        <taxon>Agaricomycotina</taxon>
        <taxon>Agaricomycetes</taxon>
        <taxon>Agaricomycetidae</taxon>
        <taxon>Agaricales</taxon>
        <taxon>Tricholomatineae</taxon>
        <taxon>Lyophyllaceae</taxon>
        <taxon>Hypsizygus</taxon>
    </lineage>
</organism>
<evidence type="ECO:0000256" key="1">
    <source>
        <dbReference type="SAM" id="MobiDB-lite"/>
    </source>
</evidence>
<dbReference type="EMBL" id="LUEZ02000054">
    <property type="protein sequence ID" value="RDB21622.1"/>
    <property type="molecule type" value="Genomic_DNA"/>
</dbReference>
<evidence type="ECO:0000313" key="3">
    <source>
        <dbReference type="Proteomes" id="UP000076154"/>
    </source>
</evidence>
<protein>
    <submittedName>
        <fullName evidence="2">Uncharacterized protein</fullName>
    </submittedName>
</protein>
<dbReference type="InParanoid" id="A0A369JJW0"/>
<dbReference type="AlphaFoldDB" id="A0A369JJW0"/>
<keyword evidence="3" id="KW-1185">Reference proteome</keyword>
<gene>
    <name evidence="2" type="ORF">Hypma_011225</name>
</gene>
<dbReference type="OrthoDB" id="3067319at2759"/>
<sequence length="238" mass="27290">MQKKRAHQKEMEELSKGLEERQRLRELAEMRATTPESKLTSSTPMVTPEGHCVASITLDSIDQLPDDFFSFYDDDDLSSPIPKRKLKKLRAPPKADIDFGPFTTSPIRLAISDSDNDNEAEIDQYTIFKQLKADVDVWATAFGGQTKWFNLGDSFEKAREEDTYTEWTKSIWNHAAEGRALLRRLQSMDRELPPAMYLIRELWRIQVELVEVVVRGITCLELQANILRDGPVNVLADM</sequence>
<comment type="caution">
    <text evidence="2">The sequence shown here is derived from an EMBL/GenBank/DDBJ whole genome shotgun (WGS) entry which is preliminary data.</text>
</comment>
<accession>A0A369JJW0</accession>